<comment type="caution">
    <text evidence="1">The sequence shown here is derived from an EMBL/GenBank/DDBJ whole genome shotgun (WGS) entry which is preliminary data.</text>
</comment>
<dbReference type="InterPro" id="IPR018912">
    <property type="entry name" value="DUF2478"/>
</dbReference>
<name>A0ABT2NRN0_9RHOB</name>
<dbReference type="RefSeq" id="WP_261497462.1">
    <property type="nucleotide sequence ID" value="NZ_JAOCQF010000004.1"/>
</dbReference>
<sequence>MRLAYVSSLERGRNDAVVAEVARLLQARGLRLVGVVQRNVERPGRTDCDMRLALLPDGEATSITQDLGNAADGCRLDAGALELAVAEVARRLAADGADVLLINKFGKQEAEGRGFRDVIAEALVRGLPVVLGLNPENAGAFHEFTEGAATELPADPASVLDWLSLGTASAA</sequence>
<reference evidence="2" key="1">
    <citation type="submission" date="2023-07" db="EMBL/GenBank/DDBJ databases">
        <title>Defluviimonas sediminis sp. nov., isolated from mangrove sediment.</title>
        <authorList>
            <person name="Liu L."/>
            <person name="Li J."/>
            <person name="Huang Y."/>
            <person name="Pan J."/>
            <person name="Li M."/>
        </authorList>
    </citation>
    <scope>NUCLEOTIDE SEQUENCE [LARGE SCALE GENOMIC DNA]</scope>
    <source>
        <strain evidence="2">FT324</strain>
    </source>
</reference>
<organism evidence="1 2">
    <name type="scientific">Albidovulum sediminis</name>
    <dbReference type="NCBI Taxonomy" id="3066345"/>
    <lineage>
        <taxon>Bacteria</taxon>
        <taxon>Pseudomonadati</taxon>
        <taxon>Pseudomonadota</taxon>
        <taxon>Alphaproteobacteria</taxon>
        <taxon>Rhodobacterales</taxon>
        <taxon>Paracoccaceae</taxon>
        <taxon>Albidovulum</taxon>
    </lineage>
</organism>
<evidence type="ECO:0000313" key="1">
    <source>
        <dbReference type="EMBL" id="MCT8331554.1"/>
    </source>
</evidence>
<dbReference type="Proteomes" id="UP001205601">
    <property type="component" value="Unassembled WGS sequence"/>
</dbReference>
<gene>
    <name evidence="1" type="ORF">N5I32_18715</name>
</gene>
<accession>A0ABT2NRN0</accession>
<dbReference type="Pfam" id="PF10649">
    <property type="entry name" value="DUF2478"/>
    <property type="match status" value="1"/>
</dbReference>
<dbReference type="EMBL" id="JAOCQF010000004">
    <property type="protein sequence ID" value="MCT8331554.1"/>
    <property type="molecule type" value="Genomic_DNA"/>
</dbReference>
<keyword evidence="2" id="KW-1185">Reference proteome</keyword>
<evidence type="ECO:0000313" key="2">
    <source>
        <dbReference type="Proteomes" id="UP001205601"/>
    </source>
</evidence>
<protein>
    <submittedName>
        <fullName evidence="1">DUF2478 domain-containing protein</fullName>
    </submittedName>
</protein>
<proteinExistence type="predicted"/>